<reference evidence="1 2" key="2">
    <citation type="journal article" date="2019" name="G3 (Bethesda)">
        <title>Hybrid Assembly of the Genome of the Entomopathogenic Nematode Steinernema carpocapsae Identifies the X-Chromosome.</title>
        <authorList>
            <person name="Serra L."/>
            <person name="Macchietto M."/>
            <person name="Macias-Munoz A."/>
            <person name="McGill C.J."/>
            <person name="Rodriguez I.M."/>
            <person name="Rodriguez B."/>
            <person name="Murad R."/>
            <person name="Mortazavi A."/>
        </authorList>
    </citation>
    <scope>NUCLEOTIDE SEQUENCE [LARGE SCALE GENOMIC DNA]</scope>
    <source>
        <strain evidence="1 2">ALL</strain>
    </source>
</reference>
<accession>A0A4U5MCV2</accession>
<evidence type="ECO:0000313" key="1">
    <source>
        <dbReference type="EMBL" id="TKR66934.1"/>
    </source>
</evidence>
<dbReference type="AlphaFoldDB" id="A0A4U5MCV2"/>
<keyword evidence="2" id="KW-1185">Reference proteome</keyword>
<proteinExistence type="predicted"/>
<name>A0A4U5MCV2_STECR</name>
<dbReference type="Proteomes" id="UP000298663">
    <property type="component" value="Unassembled WGS sequence"/>
</dbReference>
<gene>
    <name evidence="1" type="ORF">L596_023156</name>
</gene>
<protein>
    <submittedName>
        <fullName evidence="1">Uncharacterized protein</fullName>
    </submittedName>
</protein>
<reference evidence="1 2" key="1">
    <citation type="journal article" date="2015" name="Genome Biol.">
        <title>Comparative genomics of Steinernema reveals deeply conserved gene regulatory networks.</title>
        <authorList>
            <person name="Dillman A.R."/>
            <person name="Macchietto M."/>
            <person name="Porter C.F."/>
            <person name="Rogers A."/>
            <person name="Williams B."/>
            <person name="Antoshechkin I."/>
            <person name="Lee M.M."/>
            <person name="Goodwin Z."/>
            <person name="Lu X."/>
            <person name="Lewis E.E."/>
            <person name="Goodrich-Blair H."/>
            <person name="Stock S.P."/>
            <person name="Adams B.J."/>
            <person name="Sternberg P.W."/>
            <person name="Mortazavi A."/>
        </authorList>
    </citation>
    <scope>NUCLEOTIDE SEQUENCE [LARGE SCALE GENOMIC DNA]</scope>
    <source>
        <strain evidence="1 2">ALL</strain>
    </source>
</reference>
<evidence type="ECO:0000313" key="2">
    <source>
        <dbReference type="Proteomes" id="UP000298663"/>
    </source>
</evidence>
<organism evidence="1 2">
    <name type="scientific">Steinernema carpocapsae</name>
    <name type="common">Entomopathogenic nematode</name>
    <dbReference type="NCBI Taxonomy" id="34508"/>
    <lineage>
        <taxon>Eukaryota</taxon>
        <taxon>Metazoa</taxon>
        <taxon>Ecdysozoa</taxon>
        <taxon>Nematoda</taxon>
        <taxon>Chromadorea</taxon>
        <taxon>Rhabditida</taxon>
        <taxon>Tylenchina</taxon>
        <taxon>Panagrolaimomorpha</taxon>
        <taxon>Strongyloidoidea</taxon>
        <taxon>Steinernematidae</taxon>
        <taxon>Steinernema</taxon>
    </lineage>
</organism>
<dbReference type="EMBL" id="AZBU02000008">
    <property type="protein sequence ID" value="TKR66934.1"/>
    <property type="molecule type" value="Genomic_DNA"/>
</dbReference>
<sequence length="184" mass="20630">MPVEKHGKCILDRPQKNQARRCIDNSLVPPGIINDLNSKYEECPCEPFVNYRFYTVTNNKPASRTVTCIQKDHLFCTFLNNKACYELVGGSIKRIPHIKLNGKCDTNNPENCYFEARLFHVEGHDRTSINKTSVLQVNSIACGRCLLRIPSQGSVSVTECNVDKYFALTSVGPQLTMSGFGHSV</sequence>
<comment type="caution">
    <text evidence="1">The sequence shown here is derived from an EMBL/GenBank/DDBJ whole genome shotgun (WGS) entry which is preliminary data.</text>
</comment>